<feature type="domain" description="Heavy metal binding" evidence="3">
    <location>
        <begin position="209"/>
        <end position="234"/>
    </location>
</feature>
<dbReference type="GO" id="GO:0016787">
    <property type="term" value="F:hydrolase activity"/>
    <property type="evidence" value="ECO:0007669"/>
    <property type="project" value="UniProtKB-KW"/>
</dbReference>
<dbReference type="GO" id="GO:0016651">
    <property type="term" value="F:oxidoreductase activity, acting on NAD(P)H"/>
    <property type="evidence" value="ECO:0007669"/>
    <property type="project" value="InterPro"/>
</dbReference>
<dbReference type="GO" id="GO:0051287">
    <property type="term" value="F:NAD binding"/>
    <property type="evidence" value="ECO:0007669"/>
    <property type="project" value="InterPro"/>
</dbReference>
<name>A0A3B1AF85_9ZZZZ</name>
<dbReference type="GO" id="GO:0048038">
    <property type="term" value="F:quinone binding"/>
    <property type="evidence" value="ECO:0007669"/>
    <property type="project" value="InterPro"/>
</dbReference>
<dbReference type="InterPro" id="IPR052197">
    <property type="entry name" value="ComplexI_49kDa-like"/>
</dbReference>
<evidence type="ECO:0000256" key="1">
    <source>
        <dbReference type="ARBA" id="ARBA00023002"/>
    </source>
</evidence>
<feature type="domain" description="Heavy metal binding" evidence="3">
    <location>
        <begin position="333"/>
        <end position="358"/>
    </location>
</feature>
<dbReference type="InterPro" id="IPR045800">
    <property type="entry name" value="HMBD"/>
</dbReference>
<dbReference type="InterPro" id="IPR029014">
    <property type="entry name" value="NiFe-Hase_large"/>
</dbReference>
<organism evidence="4">
    <name type="scientific">hydrothermal vent metagenome</name>
    <dbReference type="NCBI Taxonomy" id="652676"/>
    <lineage>
        <taxon>unclassified sequences</taxon>
        <taxon>metagenomes</taxon>
        <taxon>ecological metagenomes</taxon>
    </lineage>
</organism>
<gene>
    <name evidence="4" type="ORF">MNBD_GAMMA23-1388</name>
</gene>
<evidence type="ECO:0000259" key="2">
    <source>
        <dbReference type="Pfam" id="PF00346"/>
    </source>
</evidence>
<feature type="domain" description="Heavy metal binding" evidence="3">
    <location>
        <begin position="293"/>
        <end position="318"/>
    </location>
</feature>
<reference evidence="4" key="1">
    <citation type="submission" date="2018-06" db="EMBL/GenBank/DDBJ databases">
        <authorList>
            <person name="Zhirakovskaya E."/>
        </authorList>
    </citation>
    <scope>NUCLEOTIDE SEQUENCE</scope>
</reference>
<feature type="domain" description="Heavy metal binding" evidence="3">
    <location>
        <begin position="148"/>
        <end position="173"/>
    </location>
</feature>
<dbReference type="EC" id="3.6.3.4" evidence="4"/>
<dbReference type="InterPro" id="IPR001135">
    <property type="entry name" value="NADH_Q_OxRdtase_suD"/>
</dbReference>
<dbReference type="SUPFAM" id="SSF56770">
    <property type="entry name" value="HydA/Nqo6-like"/>
    <property type="match status" value="1"/>
</dbReference>
<feature type="domain" description="Heavy metal binding" evidence="3">
    <location>
        <begin position="249"/>
        <end position="274"/>
    </location>
</feature>
<dbReference type="EMBL" id="UOFT01000054">
    <property type="protein sequence ID" value="VAW96959.1"/>
    <property type="molecule type" value="Genomic_DNA"/>
</dbReference>
<dbReference type="AlphaFoldDB" id="A0A3B1AF85"/>
<proteinExistence type="predicted"/>
<accession>A0A3B1AF85</accession>
<keyword evidence="4" id="KW-0378">Hydrolase</keyword>
<dbReference type="Gene3D" id="3.40.50.12280">
    <property type="match status" value="1"/>
</dbReference>
<dbReference type="Gene3D" id="1.10.645.10">
    <property type="entry name" value="Cytochrome-c3 Hydrogenase, chain B"/>
    <property type="match status" value="2"/>
</dbReference>
<dbReference type="PANTHER" id="PTHR43485">
    <property type="entry name" value="HYDROGENASE-4 COMPONENT G"/>
    <property type="match status" value="1"/>
</dbReference>
<sequence>MIAGARQATQTVLKRFVAYSMSQDLGVYVVPGTEITRAYGLDIEAAGMNIVASPRHACVLLIVGDMPSALRDAAAVIYAQMPRPRVLFSLTTSEAELSPLPAADIVAGLSQQELVQGIEQLRKALAEGAFHSDVTDFDAAVLQIRIEYVCPMHPEVIQDEPGSCPKCGMNLMPREVQANAAHNHTEHKMDSDEHSAMTHPEQQGAPVTYTCPMHPEVVQNEPGSCPKCGMNLEPREIEAKHDHDTTVEYTCPMHPEVVQNEPGSCPECGMNLEPHEVEAHHDHHQMDHAAVEYTCPMHPEVVQNEPGSCPECGMNLEPREIETKHEHNAEIEYTCPMHPEVVQAEPGSCPECGMNLEPREVETKHDHSAKVEYTCPMHPEVVQNEPGSCPKCGMFLEPREHQAEHHDHAAMKSGMDHAESSFMSMIDVTKDLPRSGDGLAMDWIDVPFGPLFPGLPGGLLLTLTLDGDTVAAANADTLVGNKLSLCHAISFDDFIQRLAKLDPLTPISYPALGCLAIEDAASIEVETNTAKVRLVALERERIISHLSWLTLFAEQTGYDWLKDRASSLQASFMQADIKQIIKLKKTVVNLHKRLQHTPLLKSCTTGIGQLLVNTDMTVSGPVARASGIHNDARSSHKIYNELGFTILTATGNDAYARLQLRLDEIKQSIELIEKAAIPNDSLVNNITISPDNNIDTFNGQGQAIIETPRGQARLQLTLENKKVTSAQLETPSTQHLALIESLTDQQELGSALLSVCSLDLSPWEIQQ</sequence>
<keyword evidence="1" id="KW-0560">Oxidoreductase</keyword>
<protein>
    <submittedName>
        <fullName evidence="4">Lead, cadmium, zinc and mercury transporting ATPase Copper-translocating P-type ATPase</fullName>
        <ecNumber evidence="4">3.6.3.3</ecNumber>
        <ecNumber evidence="4">3.6.3.4</ecNumber>
    </submittedName>
</protein>
<dbReference type="SUPFAM" id="SSF56762">
    <property type="entry name" value="HydB/Nqo4-like"/>
    <property type="match status" value="1"/>
</dbReference>
<dbReference type="GO" id="GO:0046872">
    <property type="term" value="F:metal ion binding"/>
    <property type="evidence" value="ECO:0007669"/>
    <property type="project" value="InterPro"/>
</dbReference>
<feature type="domain" description="Heavy metal binding" evidence="3">
    <location>
        <begin position="373"/>
        <end position="398"/>
    </location>
</feature>
<dbReference type="Pfam" id="PF00346">
    <property type="entry name" value="Complex1_49kDa"/>
    <property type="match status" value="1"/>
</dbReference>
<dbReference type="Pfam" id="PF19335">
    <property type="entry name" value="HMBD"/>
    <property type="match status" value="6"/>
</dbReference>
<evidence type="ECO:0000259" key="3">
    <source>
        <dbReference type="Pfam" id="PF19335"/>
    </source>
</evidence>
<dbReference type="PANTHER" id="PTHR43485:SF1">
    <property type="entry name" value="FORMATE HYDROGENLYASE SUBUNIT 5-RELATED"/>
    <property type="match status" value="1"/>
</dbReference>
<feature type="domain" description="NADH-quinone oxidoreductase subunit D" evidence="2">
    <location>
        <begin position="571"/>
        <end position="757"/>
    </location>
</feature>
<evidence type="ECO:0000313" key="4">
    <source>
        <dbReference type="EMBL" id="VAW96959.1"/>
    </source>
</evidence>
<dbReference type="EC" id="3.6.3.3" evidence="4"/>